<dbReference type="PANTHER" id="PTHR42663:SF6">
    <property type="entry name" value="HYDROLASE C777.06C-RELATED"/>
    <property type="match status" value="1"/>
</dbReference>
<dbReference type="InterPro" id="IPR036866">
    <property type="entry name" value="RibonucZ/Hydroxyglut_hydro"/>
</dbReference>
<gene>
    <name evidence="2" type="ORF">CVT23_08160</name>
</gene>
<comment type="caution">
    <text evidence="2">The sequence shown here is derived from an EMBL/GenBank/DDBJ whole genome shotgun (WGS) entry which is preliminary data.</text>
</comment>
<dbReference type="SMART" id="SM00849">
    <property type="entry name" value="Lactamase_B"/>
    <property type="match status" value="1"/>
</dbReference>
<dbReference type="SUPFAM" id="SSF56281">
    <property type="entry name" value="Metallo-hydrolase/oxidoreductase"/>
    <property type="match status" value="1"/>
</dbReference>
<sequence>MLTMRVTILGCGSSGGVPRIGNDWGACDPANPKNRRRRCSILVQQADTTVLVDTSPDMREQLLDAGVSDLDGVVWTHDHADQTHGLDDLRVVAIRHRRRIDVWGDAVTLKRLKAKFGYCFPEGAQGGYPAILNDHLIDGPFTIGALDFRPFEQDHGTMTSLGFRIGPLAYANDVVDLDDDAFEAMAGAELMIVDALRYTPHPTHAHLDRALEWIERVRPRRAVLTNLHVDLDYETLVGELPAGVVPAYDGMEIEV</sequence>
<dbReference type="OrthoDB" id="9781189at2"/>
<dbReference type="PANTHER" id="PTHR42663">
    <property type="entry name" value="HYDROLASE C777.06C-RELATED-RELATED"/>
    <property type="match status" value="1"/>
</dbReference>
<accession>A0A2M9G395</accession>
<feature type="domain" description="Metallo-beta-lactamase" evidence="1">
    <location>
        <begin position="37"/>
        <end position="204"/>
    </location>
</feature>
<evidence type="ECO:0000259" key="1">
    <source>
        <dbReference type="SMART" id="SM00849"/>
    </source>
</evidence>
<protein>
    <recommendedName>
        <fullName evidence="1">Metallo-beta-lactamase domain-containing protein</fullName>
    </recommendedName>
</protein>
<evidence type="ECO:0000313" key="3">
    <source>
        <dbReference type="Proteomes" id="UP000229498"/>
    </source>
</evidence>
<dbReference type="Proteomes" id="UP000229498">
    <property type="component" value="Unassembled WGS sequence"/>
</dbReference>
<name>A0A2M9G395_9PROT</name>
<dbReference type="EMBL" id="PHIG01000030">
    <property type="protein sequence ID" value="PJK30164.1"/>
    <property type="molecule type" value="Genomic_DNA"/>
</dbReference>
<evidence type="ECO:0000313" key="2">
    <source>
        <dbReference type="EMBL" id="PJK30164.1"/>
    </source>
</evidence>
<keyword evidence="3" id="KW-1185">Reference proteome</keyword>
<dbReference type="InterPro" id="IPR001279">
    <property type="entry name" value="Metallo-B-lactamas"/>
</dbReference>
<organism evidence="2 3">
    <name type="scientific">Minwuia thermotolerans</name>
    <dbReference type="NCBI Taxonomy" id="2056226"/>
    <lineage>
        <taxon>Bacteria</taxon>
        <taxon>Pseudomonadati</taxon>
        <taxon>Pseudomonadota</taxon>
        <taxon>Alphaproteobacteria</taxon>
        <taxon>Minwuiales</taxon>
        <taxon>Minwuiaceae</taxon>
        <taxon>Minwuia</taxon>
    </lineage>
</organism>
<proteinExistence type="predicted"/>
<dbReference type="Pfam" id="PF12706">
    <property type="entry name" value="Lactamase_B_2"/>
    <property type="match status" value="1"/>
</dbReference>
<dbReference type="CDD" id="cd16279">
    <property type="entry name" value="metallo-hydrolase-like_MBL-fold"/>
    <property type="match status" value="1"/>
</dbReference>
<reference evidence="2 3" key="1">
    <citation type="submission" date="2017-11" db="EMBL/GenBank/DDBJ databases">
        <title>Draft genome sequence of Rhizobiales bacterium SY3-13.</title>
        <authorList>
            <person name="Sun C."/>
        </authorList>
    </citation>
    <scope>NUCLEOTIDE SEQUENCE [LARGE SCALE GENOMIC DNA]</scope>
    <source>
        <strain evidence="2 3">SY3-13</strain>
    </source>
</reference>
<dbReference type="AlphaFoldDB" id="A0A2M9G395"/>
<dbReference type="Gene3D" id="3.60.15.10">
    <property type="entry name" value="Ribonuclease Z/Hydroxyacylglutathione hydrolase-like"/>
    <property type="match status" value="1"/>
</dbReference>